<reference evidence="1 2" key="1">
    <citation type="journal article" date="2015" name="J. Biotechnol.">
        <title>Complete genome sequence of a malodorant-producing acetogen, Clostridium scatologenes ATCC 25775(T).</title>
        <authorList>
            <person name="Zhu Z."/>
            <person name="Guo T."/>
            <person name="Zheng H."/>
            <person name="Song T."/>
            <person name="Ouyang P."/>
            <person name="Xie J."/>
        </authorList>
    </citation>
    <scope>NUCLEOTIDE SEQUENCE [LARGE SCALE GENOMIC DNA]</scope>
    <source>
        <strain evidence="1 2">ATCC 25775</strain>
    </source>
</reference>
<dbReference type="AlphaFoldDB" id="A0A0E3JPK9"/>
<dbReference type="GO" id="GO:0016779">
    <property type="term" value="F:nucleotidyltransferase activity"/>
    <property type="evidence" value="ECO:0007669"/>
    <property type="project" value="UniProtKB-KW"/>
</dbReference>
<evidence type="ECO:0000313" key="1">
    <source>
        <dbReference type="EMBL" id="AKA70310.1"/>
    </source>
</evidence>
<dbReference type="Pfam" id="PF02348">
    <property type="entry name" value="CTP_transf_3"/>
    <property type="match status" value="1"/>
</dbReference>
<dbReference type="Proteomes" id="UP000033115">
    <property type="component" value="Chromosome"/>
</dbReference>
<dbReference type="InterPro" id="IPR003329">
    <property type="entry name" value="Cytidylyl_trans"/>
</dbReference>
<dbReference type="CDD" id="cd02518">
    <property type="entry name" value="GT2_SpsF"/>
    <property type="match status" value="1"/>
</dbReference>
<dbReference type="SUPFAM" id="SSF53448">
    <property type="entry name" value="Nucleotide-diphospho-sugar transferases"/>
    <property type="match status" value="1"/>
</dbReference>
<dbReference type="KEGG" id="csq:CSCA_3185"/>
<sequence length="253" mass="29880">MNGIYVIVQARVSSSRFYRKVLKEIFHKPILWHVVNRVKKSKYVSKVIVATTINKEDDEIYDYCIENNIEVFRGSSEDVLDRYYKCSKEFKCDTVVRITADCPLHDARVIDKSIDTYLQGNYDYVSNTLSEYTYPDGLDVEVFSFKTLEEAWKNANLSSEREHVTPYIKKNEKYRKFNVYADKKYPIYRLTLDCIEDYKLIQAIYEGIGKVDFSLDETVEFLRNNVELLKLNEQYGINEGYEKSLKNDKIVKF</sequence>
<dbReference type="Gene3D" id="3.90.550.10">
    <property type="entry name" value="Spore Coat Polysaccharide Biosynthesis Protein SpsA, Chain A"/>
    <property type="match status" value="1"/>
</dbReference>
<protein>
    <submittedName>
        <fullName evidence="1">Acylneuraminate cytidylyltransferase</fullName>
    </submittedName>
</protein>
<dbReference type="EMBL" id="CP009933">
    <property type="protein sequence ID" value="AKA70310.1"/>
    <property type="molecule type" value="Genomic_DNA"/>
</dbReference>
<proteinExistence type="predicted"/>
<evidence type="ECO:0000313" key="2">
    <source>
        <dbReference type="Proteomes" id="UP000033115"/>
    </source>
</evidence>
<keyword evidence="1" id="KW-0808">Transferase</keyword>
<dbReference type="HOGENOM" id="CLU_072501_0_0_9"/>
<dbReference type="PANTHER" id="PTHR42866:SF1">
    <property type="entry name" value="SPORE COAT POLYSACCHARIDE BIOSYNTHESIS PROTEIN SPSF"/>
    <property type="match status" value="1"/>
</dbReference>
<keyword evidence="1" id="KW-0548">Nucleotidyltransferase</keyword>
<dbReference type="GO" id="GO:0005829">
    <property type="term" value="C:cytosol"/>
    <property type="evidence" value="ECO:0007669"/>
    <property type="project" value="TreeGrafter"/>
</dbReference>
<dbReference type="InterPro" id="IPR029044">
    <property type="entry name" value="Nucleotide-diphossugar_trans"/>
</dbReference>
<dbReference type="RefSeq" id="WP_029162519.1">
    <property type="nucleotide sequence ID" value="NZ_CP009933.1"/>
</dbReference>
<dbReference type="PANTHER" id="PTHR42866">
    <property type="entry name" value="3-DEOXY-MANNO-OCTULOSONATE CYTIDYLYLTRANSFERASE"/>
    <property type="match status" value="1"/>
</dbReference>
<name>A0A0E3JPK9_CLOSL</name>
<accession>A0A0E3JPK9</accession>
<gene>
    <name evidence="1" type="ORF">CSCA_3185</name>
</gene>
<organism evidence="1 2">
    <name type="scientific">Clostridium scatologenes</name>
    <dbReference type="NCBI Taxonomy" id="1548"/>
    <lineage>
        <taxon>Bacteria</taxon>
        <taxon>Bacillati</taxon>
        <taxon>Bacillota</taxon>
        <taxon>Clostridia</taxon>
        <taxon>Eubacteriales</taxon>
        <taxon>Clostridiaceae</taxon>
        <taxon>Clostridium</taxon>
    </lineage>
</organism>
<dbReference type="STRING" id="1548.CSCA_3185"/>
<keyword evidence="2" id="KW-1185">Reference proteome</keyword>